<protein>
    <recommendedName>
        <fullName evidence="4">Gliding motility-associated lipoprotein GldH</fullName>
    </recommendedName>
</protein>
<feature type="chain" id="PRO_5047005767" description="Gliding motility-associated lipoprotein GldH" evidence="1">
    <location>
        <begin position="22"/>
        <end position="151"/>
    </location>
</feature>
<name>A0ABP3YJR9_9BACT</name>
<dbReference type="EMBL" id="BAAAFI010000048">
    <property type="protein sequence ID" value="GAA0881078.1"/>
    <property type="molecule type" value="Genomic_DNA"/>
</dbReference>
<sequence length="151" mass="17248">MTKWRGLIGILFLALSFSCSGDRVFEEFYAFDSHSWHEKDTAVFMLNEMTEKTGQKLIGIKYSEEYPFSNCYIRVISSDTTGMVLDNVLINVPLFNSKSGQPMGSGFGNTFTRYDTLPFELSEQTSEVRFIQYMRQEHLPGLDAVGLKILK</sequence>
<evidence type="ECO:0000313" key="3">
    <source>
        <dbReference type="Proteomes" id="UP001500469"/>
    </source>
</evidence>
<feature type="signal peptide" evidence="1">
    <location>
        <begin position="1"/>
        <end position="21"/>
    </location>
</feature>
<dbReference type="InterPro" id="IPR020018">
    <property type="entry name" value="Motility-assoc_lipoprot_GldH"/>
</dbReference>
<accession>A0ABP3YJR9</accession>
<dbReference type="Pfam" id="PF14109">
    <property type="entry name" value="GldH_lipo"/>
    <property type="match status" value="1"/>
</dbReference>
<comment type="caution">
    <text evidence="2">The sequence shown here is derived from an EMBL/GenBank/DDBJ whole genome shotgun (WGS) entry which is preliminary data.</text>
</comment>
<dbReference type="RefSeq" id="WP_343854768.1">
    <property type="nucleotide sequence ID" value="NZ_BAAAFI010000048.1"/>
</dbReference>
<dbReference type="Proteomes" id="UP001500469">
    <property type="component" value="Unassembled WGS sequence"/>
</dbReference>
<proteinExistence type="predicted"/>
<gene>
    <name evidence="2" type="ORF">GCM10009119_40480</name>
</gene>
<dbReference type="PROSITE" id="PS51257">
    <property type="entry name" value="PROKAR_LIPOPROTEIN"/>
    <property type="match status" value="1"/>
</dbReference>
<organism evidence="2 3">
    <name type="scientific">Algoriphagus jejuensis</name>
    <dbReference type="NCBI Taxonomy" id="419934"/>
    <lineage>
        <taxon>Bacteria</taxon>
        <taxon>Pseudomonadati</taxon>
        <taxon>Bacteroidota</taxon>
        <taxon>Cytophagia</taxon>
        <taxon>Cytophagales</taxon>
        <taxon>Cyclobacteriaceae</taxon>
        <taxon>Algoriphagus</taxon>
    </lineage>
</organism>
<evidence type="ECO:0000313" key="2">
    <source>
        <dbReference type="EMBL" id="GAA0881078.1"/>
    </source>
</evidence>
<evidence type="ECO:0008006" key="4">
    <source>
        <dbReference type="Google" id="ProtNLM"/>
    </source>
</evidence>
<keyword evidence="1" id="KW-0732">Signal</keyword>
<evidence type="ECO:0000256" key="1">
    <source>
        <dbReference type="SAM" id="SignalP"/>
    </source>
</evidence>
<reference evidence="3" key="1">
    <citation type="journal article" date="2019" name="Int. J. Syst. Evol. Microbiol.">
        <title>The Global Catalogue of Microorganisms (GCM) 10K type strain sequencing project: providing services to taxonomists for standard genome sequencing and annotation.</title>
        <authorList>
            <consortium name="The Broad Institute Genomics Platform"/>
            <consortium name="The Broad Institute Genome Sequencing Center for Infectious Disease"/>
            <person name="Wu L."/>
            <person name="Ma J."/>
        </authorList>
    </citation>
    <scope>NUCLEOTIDE SEQUENCE [LARGE SCALE GENOMIC DNA]</scope>
    <source>
        <strain evidence="3">JCM 16112</strain>
    </source>
</reference>
<keyword evidence="3" id="KW-1185">Reference proteome</keyword>